<dbReference type="GO" id="GO:0016757">
    <property type="term" value="F:glycosyltransferase activity"/>
    <property type="evidence" value="ECO:0007669"/>
    <property type="project" value="InterPro"/>
</dbReference>
<feature type="domain" description="Glycosyltransferase subfamily 4-like N-terminal" evidence="2">
    <location>
        <begin position="24"/>
        <end position="143"/>
    </location>
</feature>
<dbReference type="InterPro" id="IPR050194">
    <property type="entry name" value="Glycosyltransferase_grp1"/>
</dbReference>
<dbReference type="GeneID" id="89454312"/>
<evidence type="ECO:0000259" key="1">
    <source>
        <dbReference type="Pfam" id="PF00534"/>
    </source>
</evidence>
<protein>
    <submittedName>
        <fullName evidence="3">Putative Capsular polysaccharide biosynthesis glycosyl transferase</fullName>
    </submittedName>
</protein>
<dbReference type="PANTHER" id="PTHR45947">
    <property type="entry name" value="SULFOQUINOVOSYL TRANSFERASE SQD2"/>
    <property type="match status" value="1"/>
</dbReference>
<organism evidence="3 4">
    <name type="scientific">Croceibacter atlanticus (strain ATCC BAA-628 / JCM 21780 / CIP 108009 / IAM 15332 / KCTC 12090 / HTCC2559)</name>
    <dbReference type="NCBI Taxonomy" id="216432"/>
    <lineage>
        <taxon>Bacteria</taxon>
        <taxon>Pseudomonadati</taxon>
        <taxon>Bacteroidota</taxon>
        <taxon>Flavobacteriia</taxon>
        <taxon>Flavobacteriales</taxon>
        <taxon>Flavobacteriaceae</taxon>
        <taxon>Croceibacter</taxon>
    </lineage>
</organism>
<name>A3UAX3_CROAH</name>
<evidence type="ECO:0000313" key="4">
    <source>
        <dbReference type="Proteomes" id="UP000002297"/>
    </source>
</evidence>
<dbReference type="SUPFAM" id="SSF53756">
    <property type="entry name" value="UDP-Glycosyltransferase/glycogen phosphorylase"/>
    <property type="match status" value="1"/>
</dbReference>
<accession>A3UAX3</accession>
<dbReference type="OrthoDB" id="9790710at2"/>
<dbReference type="EMBL" id="CP002046">
    <property type="protein sequence ID" value="EAP86959.1"/>
    <property type="molecule type" value="Genomic_DNA"/>
</dbReference>
<proteinExistence type="predicted"/>
<dbReference type="Gene3D" id="3.40.50.2000">
    <property type="entry name" value="Glycogen Phosphorylase B"/>
    <property type="match status" value="2"/>
</dbReference>
<dbReference type="STRING" id="216432.CA2559_13003"/>
<dbReference type="RefSeq" id="WP_013188340.1">
    <property type="nucleotide sequence ID" value="NC_014230.1"/>
</dbReference>
<dbReference type="InterPro" id="IPR028098">
    <property type="entry name" value="Glyco_trans_4-like_N"/>
</dbReference>
<reference evidence="3 4" key="1">
    <citation type="journal article" date="2010" name="J. Bacteriol.">
        <title>The complete genome sequence of Croceibacter atlanticus HTCC2559T.</title>
        <authorList>
            <person name="Oh H.M."/>
            <person name="Kang I."/>
            <person name="Ferriera S."/>
            <person name="Giovannoni S.J."/>
            <person name="Cho J.C."/>
        </authorList>
    </citation>
    <scope>NUCLEOTIDE SEQUENCE [LARGE SCALE GENOMIC DNA]</scope>
    <source>
        <strain evidence="4">ATCC BAA-628 / HTCC2559 / KCTC 12090</strain>
    </source>
</reference>
<dbReference type="InterPro" id="IPR001296">
    <property type="entry name" value="Glyco_trans_1"/>
</dbReference>
<dbReference type="HOGENOM" id="CLU_009583_8_0_10"/>
<sequence length="383" mass="43513">MHKLIRITTVPISLEKLLEDQLNFMSDYFEVTAISSDKNRLKKYGENQNVKTFSINLTRKITPVRDLLAVWKLIKFLKKNKPYIVHTHTPKAGIVGMLAAYIARVPHRLHTVAGLPLMEATGIKRKVLNVVEKLTYACATKVYPNSKGLQDVILKENFTKPSKLKIIGNGSSNGIDTTYFDPDRYTKTFKNELKLKLGISETDKVFIFVGRLVSDKGINELITAFNKLQQNHQNIKLLLVGPLESDLDPLHKQTLNIIKSNQHIISLGFQKDVRPWFAISDMLTFPSYREGFPNVVLQASAMGLPCIVTNINGCNEIITDNLNGIIVPKKNTDALADAMIVLIKNPILFNKLRVNARKLIQEKYERKVFWKALLQEYKSLDKQ</sequence>
<dbReference type="KEGG" id="cat:CA2559_13003"/>
<keyword evidence="4" id="KW-1185">Reference proteome</keyword>
<keyword evidence="3" id="KW-0808">Transferase</keyword>
<gene>
    <name evidence="3" type="ordered locus">CA2559_13003</name>
</gene>
<dbReference type="eggNOG" id="COG0438">
    <property type="taxonomic scope" value="Bacteria"/>
</dbReference>
<dbReference type="Pfam" id="PF13477">
    <property type="entry name" value="Glyco_trans_4_2"/>
    <property type="match status" value="1"/>
</dbReference>
<feature type="domain" description="Glycosyl transferase family 1" evidence="1">
    <location>
        <begin position="191"/>
        <end position="358"/>
    </location>
</feature>
<evidence type="ECO:0000259" key="2">
    <source>
        <dbReference type="Pfam" id="PF13477"/>
    </source>
</evidence>
<dbReference type="AlphaFoldDB" id="A3UAX3"/>
<evidence type="ECO:0000313" key="3">
    <source>
        <dbReference type="EMBL" id="EAP86959.1"/>
    </source>
</evidence>
<dbReference type="Pfam" id="PF00534">
    <property type="entry name" value="Glycos_transf_1"/>
    <property type="match status" value="1"/>
</dbReference>
<dbReference type="PANTHER" id="PTHR45947:SF3">
    <property type="entry name" value="SULFOQUINOVOSYL TRANSFERASE SQD2"/>
    <property type="match status" value="1"/>
</dbReference>
<dbReference type="Proteomes" id="UP000002297">
    <property type="component" value="Chromosome"/>
</dbReference>
<dbReference type="CAZy" id="GT4">
    <property type="family name" value="Glycosyltransferase Family 4"/>
</dbReference>
<dbReference type="CDD" id="cd03808">
    <property type="entry name" value="GT4_CapM-like"/>
    <property type="match status" value="1"/>
</dbReference>